<gene>
    <name evidence="1" type="ORF">EV187_2222</name>
</gene>
<dbReference type="AlphaFoldDB" id="A0A4Q7MEC4"/>
<proteinExistence type="predicted"/>
<accession>A0A4Q7MEC4</accession>
<evidence type="ECO:0000313" key="1">
    <source>
        <dbReference type="EMBL" id="RZS66486.1"/>
    </source>
</evidence>
<organism evidence="1 2">
    <name type="scientific">Agromyces ramosus</name>
    <dbReference type="NCBI Taxonomy" id="33879"/>
    <lineage>
        <taxon>Bacteria</taxon>
        <taxon>Bacillati</taxon>
        <taxon>Actinomycetota</taxon>
        <taxon>Actinomycetes</taxon>
        <taxon>Micrococcales</taxon>
        <taxon>Microbacteriaceae</taxon>
        <taxon>Agromyces</taxon>
    </lineage>
</organism>
<keyword evidence="2" id="KW-1185">Reference proteome</keyword>
<protein>
    <submittedName>
        <fullName evidence="1">Uncharacterized protein</fullName>
    </submittedName>
</protein>
<evidence type="ECO:0000313" key="2">
    <source>
        <dbReference type="Proteomes" id="UP000293289"/>
    </source>
</evidence>
<reference evidence="1 2" key="1">
    <citation type="submission" date="2019-02" db="EMBL/GenBank/DDBJ databases">
        <title>Genomic Encyclopedia of Type Strains, Phase IV (KMG-IV): sequencing the most valuable type-strain genomes for metagenomic binning, comparative biology and taxonomic classification.</title>
        <authorList>
            <person name="Goeker M."/>
        </authorList>
    </citation>
    <scope>NUCLEOTIDE SEQUENCE [LARGE SCALE GENOMIC DNA]</scope>
    <source>
        <strain evidence="1 2">DSM 43045</strain>
    </source>
</reference>
<dbReference type="EMBL" id="SGWY01000002">
    <property type="protein sequence ID" value="RZS66486.1"/>
    <property type="molecule type" value="Genomic_DNA"/>
</dbReference>
<dbReference type="Proteomes" id="UP000293289">
    <property type="component" value="Unassembled WGS sequence"/>
</dbReference>
<sequence>MSEGPASFTMLGGEGVVCEGDVCFVPGVTDAGAEPGAVPSAGG</sequence>
<name>A0A4Q7MEC4_9MICO</name>
<comment type="caution">
    <text evidence="1">The sequence shown here is derived from an EMBL/GenBank/DDBJ whole genome shotgun (WGS) entry which is preliminary data.</text>
</comment>
<dbReference type="RefSeq" id="WP_278039357.1">
    <property type="nucleotide sequence ID" value="NZ_SGWY01000002.1"/>
</dbReference>